<protein>
    <submittedName>
        <fullName evidence="2">Uncharacterized protein</fullName>
    </submittedName>
</protein>
<dbReference type="AlphaFoldDB" id="A0AAF5PGD5"/>
<name>A0AAF5PGD5_WUCBA</name>
<sequence>MEIISNEGYEIRIPDISWK</sequence>
<proteinExistence type="predicted"/>
<reference evidence="1" key="2">
    <citation type="journal article" date="2016" name="Mol. Ecol.">
        <title>Population genomics of the filarial nematode parasite Wuchereria bancrofti from mosquitoes.</title>
        <authorList>
            <person name="Small S.T."/>
            <person name="Reimer L.J."/>
            <person name="Tisch D.J."/>
            <person name="King C.L."/>
            <person name="Christensen B.M."/>
            <person name="Siba P.M."/>
            <person name="Kazura J.W."/>
            <person name="Serre D."/>
            <person name="Zimmerman P.A."/>
        </authorList>
    </citation>
    <scope>NUCLEOTIDE SEQUENCE</scope>
    <source>
        <strain evidence="1">pt0022</strain>
    </source>
</reference>
<evidence type="ECO:0000313" key="1">
    <source>
        <dbReference type="Proteomes" id="UP000093561"/>
    </source>
</evidence>
<dbReference type="Proteomes" id="UP000093561">
    <property type="component" value="Unassembled WGS sequence"/>
</dbReference>
<organism evidence="1 2">
    <name type="scientific">Wuchereria bancrofti</name>
    <dbReference type="NCBI Taxonomy" id="6293"/>
    <lineage>
        <taxon>Eukaryota</taxon>
        <taxon>Metazoa</taxon>
        <taxon>Ecdysozoa</taxon>
        <taxon>Nematoda</taxon>
        <taxon>Chromadorea</taxon>
        <taxon>Rhabditida</taxon>
        <taxon>Spirurina</taxon>
        <taxon>Spiruromorpha</taxon>
        <taxon>Filarioidea</taxon>
        <taxon>Onchocercidae</taxon>
        <taxon>Wuchereria</taxon>
    </lineage>
</organism>
<reference evidence="2" key="3">
    <citation type="submission" date="2024-02" db="UniProtKB">
        <authorList>
            <consortium name="WormBaseParasite"/>
        </authorList>
    </citation>
    <scope>IDENTIFICATION</scope>
    <source>
        <strain evidence="2">pt0022</strain>
    </source>
</reference>
<dbReference type="WBParaSite" id="mrna-Wban_00294">
    <property type="protein sequence ID" value="mrna-Wban_00294"/>
    <property type="gene ID" value="Wban_00294"/>
</dbReference>
<evidence type="ECO:0000313" key="2">
    <source>
        <dbReference type="WBParaSite" id="mrna-Wban_00294"/>
    </source>
</evidence>
<accession>A0AAF5PGD5</accession>
<reference evidence="1" key="1">
    <citation type="submission" date="2015-03" db="EMBL/GenBank/DDBJ databases">
        <title>Wuchereria bancrofti Genome Sequencing Papua New Guinea Strain.</title>
        <authorList>
            <person name="Small S.T."/>
            <person name="Serre D."/>
            <person name="Zimmerman P.A."/>
        </authorList>
    </citation>
    <scope>NUCLEOTIDE SEQUENCE [LARGE SCALE GENOMIC DNA]</scope>
    <source>
        <strain evidence="1">pt0022</strain>
    </source>
</reference>